<comment type="caution">
    <text evidence="3">The sequence shown here is derived from an EMBL/GenBank/DDBJ whole genome shotgun (WGS) entry which is preliminary data.</text>
</comment>
<evidence type="ECO:0000259" key="2">
    <source>
        <dbReference type="Pfam" id="PF00501"/>
    </source>
</evidence>
<dbReference type="InterPro" id="IPR020845">
    <property type="entry name" value="AMP-binding_CS"/>
</dbReference>
<evidence type="ECO:0000313" key="3">
    <source>
        <dbReference type="EMBL" id="MBD0415328.1"/>
    </source>
</evidence>
<dbReference type="PROSITE" id="PS00455">
    <property type="entry name" value="AMP_BINDING"/>
    <property type="match status" value="1"/>
</dbReference>
<dbReference type="SUPFAM" id="SSF56801">
    <property type="entry name" value="Acetyl-CoA synthetase-like"/>
    <property type="match status" value="1"/>
</dbReference>
<dbReference type="AlphaFoldDB" id="A0A8J6PWC5"/>
<proteinExistence type="inferred from homology"/>
<accession>A0A8J6PWC5</accession>
<evidence type="ECO:0000313" key="4">
    <source>
        <dbReference type="Proteomes" id="UP000643405"/>
    </source>
</evidence>
<feature type="domain" description="AMP-dependent synthetase/ligase" evidence="2">
    <location>
        <begin position="48"/>
        <end position="401"/>
    </location>
</feature>
<dbReference type="Proteomes" id="UP000643405">
    <property type="component" value="Unassembled WGS sequence"/>
</dbReference>
<dbReference type="EMBL" id="JACVVX010000003">
    <property type="protein sequence ID" value="MBD0415328.1"/>
    <property type="molecule type" value="Genomic_DNA"/>
</dbReference>
<reference evidence="3" key="1">
    <citation type="submission" date="2020-09" db="EMBL/GenBank/DDBJ databases">
        <title>Genome seq and assembly of Tianweitania sp.</title>
        <authorList>
            <person name="Chhetri G."/>
        </authorList>
    </citation>
    <scope>NUCLEOTIDE SEQUENCE</scope>
    <source>
        <strain evidence="3">Rool2</strain>
    </source>
</reference>
<dbReference type="Pfam" id="PF23562">
    <property type="entry name" value="AMP-binding_C_3"/>
    <property type="match status" value="1"/>
</dbReference>
<name>A0A8J6PWC5_9HYPH</name>
<keyword evidence="4" id="KW-1185">Reference proteome</keyword>
<evidence type="ECO:0000256" key="1">
    <source>
        <dbReference type="ARBA" id="ARBA00006432"/>
    </source>
</evidence>
<gene>
    <name evidence="3" type="ORF">ICI42_11735</name>
</gene>
<dbReference type="Gene3D" id="3.40.50.12780">
    <property type="entry name" value="N-terminal domain of ligase-like"/>
    <property type="match status" value="1"/>
</dbReference>
<dbReference type="GO" id="GO:0006631">
    <property type="term" value="P:fatty acid metabolic process"/>
    <property type="evidence" value="ECO:0007669"/>
    <property type="project" value="TreeGrafter"/>
</dbReference>
<comment type="similarity">
    <text evidence="1">Belongs to the ATP-dependent AMP-binding enzyme family.</text>
</comment>
<dbReference type="InterPro" id="IPR000873">
    <property type="entry name" value="AMP-dep_synth/lig_dom"/>
</dbReference>
<organism evidence="3 4">
    <name type="scientific">Oryzicola mucosus</name>
    <dbReference type="NCBI Taxonomy" id="2767425"/>
    <lineage>
        <taxon>Bacteria</taxon>
        <taxon>Pseudomonadati</taxon>
        <taxon>Pseudomonadota</taxon>
        <taxon>Alphaproteobacteria</taxon>
        <taxon>Hyphomicrobiales</taxon>
        <taxon>Phyllobacteriaceae</taxon>
        <taxon>Oryzicola</taxon>
    </lineage>
</organism>
<dbReference type="InterPro" id="IPR042099">
    <property type="entry name" value="ANL_N_sf"/>
</dbReference>
<dbReference type="PANTHER" id="PTHR43201">
    <property type="entry name" value="ACYL-COA SYNTHETASE"/>
    <property type="match status" value="1"/>
</dbReference>
<protein>
    <submittedName>
        <fullName evidence="3">AMP-binding protein</fullName>
    </submittedName>
</protein>
<dbReference type="RefSeq" id="WP_188164756.1">
    <property type="nucleotide sequence ID" value="NZ_JACVVX010000003.1"/>
</dbReference>
<sequence>MPDSSPKARFIADSRLVEESLPGGGVVWRNSIALPDQRPDIFDRLVGWAATVPDRPLLTEPSANGRRSLTYGETLAGARKLRRVLEQAHGLCKGDAVASLVPAGIDALLLKLACLAGGFVHIALPPFPFRDGGDNEAAQSLLEALPPKLLVAPQGHVAVDTLSAISIADLLAANAEGLDGDIPHAPHDWAAVFFTSGSTGAPKGVPITRGMISSNQAAIAALWPFLTEAPPVLVDWLPWHHVFGGLDNIFKIIWNGGTMHVDAAPGPKTMAASIALMQEVEPTLHIGVPLGLRLLLDRLETDGEAAQAFTKKLRAIFFAGAGIDAELWRRLAEFRDAQGTFEILSGYGATEAASTICLSPAPLERPGELGHPLPGHRIRLAEMDGRTELRVAGPNIAPCYLIGGKRVALPVDEDGFYRTGDAAILRSRADGIPVFAFDGRLAEDFKLSSGVKVRTGPLRAGLLAQCAPLADDIVVAGENCERLVALVFPSRQSADTVDLLEKLAERIGEWNAANSSSSTRIARFDVASEPADRAQGELSDKGQIVQSRYLRNHQRRFEALQAGEGHAPTR</sequence>
<dbReference type="PANTHER" id="PTHR43201:SF8">
    <property type="entry name" value="ACYL-COA SYNTHETASE FAMILY MEMBER 3"/>
    <property type="match status" value="1"/>
</dbReference>
<dbReference type="GO" id="GO:0031956">
    <property type="term" value="F:medium-chain fatty acid-CoA ligase activity"/>
    <property type="evidence" value="ECO:0007669"/>
    <property type="project" value="TreeGrafter"/>
</dbReference>
<dbReference type="Pfam" id="PF00501">
    <property type="entry name" value="AMP-binding"/>
    <property type="match status" value="1"/>
</dbReference>